<name>A0A9D3YTT0_DREPO</name>
<proteinExistence type="predicted"/>
<dbReference type="Proteomes" id="UP000828390">
    <property type="component" value="Unassembled WGS sequence"/>
</dbReference>
<evidence type="ECO:0000313" key="2">
    <source>
        <dbReference type="EMBL" id="KAH3705323.1"/>
    </source>
</evidence>
<comment type="caution">
    <text evidence="2">The sequence shown here is derived from an EMBL/GenBank/DDBJ whole genome shotgun (WGS) entry which is preliminary data.</text>
</comment>
<feature type="compositionally biased region" description="Polar residues" evidence="1">
    <location>
        <begin position="79"/>
        <end position="93"/>
    </location>
</feature>
<sequence length="197" mass="21747">MKRTSRPKKGTHSACTCCSGQKQAHKRKNNDAPTSTKGKGQKKQKTHNILPLEANLDDDVNDNFSSDEETSVRLPAAPSTATTLGVQTSSSASPHMPAVPPHLPVESDSSSDSDSDENDHYLFPSLQQAVSQHTNSLAGNGIQFAEPIGTPIINQIKRRANLFGRISLWIWRFCCRHRKIRPLRNLHSNWTTNTISP</sequence>
<keyword evidence="3" id="KW-1185">Reference proteome</keyword>
<feature type="region of interest" description="Disordered" evidence="1">
    <location>
        <begin position="1"/>
        <end position="120"/>
    </location>
</feature>
<protein>
    <submittedName>
        <fullName evidence="2">Uncharacterized protein</fullName>
    </submittedName>
</protein>
<reference evidence="2" key="1">
    <citation type="journal article" date="2019" name="bioRxiv">
        <title>The Genome of the Zebra Mussel, Dreissena polymorpha: A Resource for Invasive Species Research.</title>
        <authorList>
            <person name="McCartney M.A."/>
            <person name="Auch B."/>
            <person name="Kono T."/>
            <person name="Mallez S."/>
            <person name="Zhang Y."/>
            <person name="Obille A."/>
            <person name="Becker A."/>
            <person name="Abrahante J.E."/>
            <person name="Garbe J."/>
            <person name="Badalamenti J.P."/>
            <person name="Herman A."/>
            <person name="Mangelson H."/>
            <person name="Liachko I."/>
            <person name="Sullivan S."/>
            <person name="Sone E.D."/>
            <person name="Koren S."/>
            <person name="Silverstein K.A.T."/>
            <person name="Beckman K.B."/>
            <person name="Gohl D.M."/>
        </authorList>
    </citation>
    <scope>NUCLEOTIDE SEQUENCE</scope>
    <source>
        <strain evidence="2">Duluth1</strain>
        <tissue evidence="2">Whole animal</tissue>
    </source>
</reference>
<organism evidence="2 3">
    <name type="scientific">Dreissena polymorpha</name>
    <name type="common">Zebra mussel</name>
    <name type="synonym">Mytilus polymorpha</name>
    <dbReference type="NCBI Taxonomy" id="45954"/>
    <lineage>
        <taxon>Eukaryota</taxon>
        <taxon>Metazoa</taxon>
        <taxon>Spiralia</taxon>
        <taxon>Lophotrochozoa</taxon>
        <taxon>Mollusca</taxon>
        <taxon>Bivalvia</taxon>
        <taxon>Autobranchia</taxon>
        <taxon>Heteroconchia</taxon>
        <taxon>Euheterodonta</taxon>
        <taxon>Imparidentia</taxon>
        <taxon>Neoheterodontei</taxon>
        <taxon>Myida</taxon>
        <taxon>Dreissenoidea</taxon>
        <taxon>Dreissenidae</taxon>
        <taxon>Dreissena</taxon>
    </lineage>
</organism>
<feature type="compositionally biased region" description="Basic residues" evidence="1">
    <location>
        <begin position="1"/>
        <end position="11"/>
    </location>
</feature>
<evidence type="ECO:0000256" key="1">
    <source>
        <dbReference type="SAM" id="MobiDB-lite"/>
    </source>
</evidence>
<evidence type="ECO:0000313" key="3">
    <source>
        <dbReference type="Proteomes" id="UP000828390"/>
    </source>
</evidence>
<reference evidence="2" key="2">
    <citation type="submission" date="2020-11" db="EMBL/GenBank/DDBJ databases">
        <authorList>
            <person name="McCartney M.A."/>
            <person name="Auch B."/>
            <person name="Kono T."/>
            <person name="Mallez S."/>
            <person name="Becker A."/>
            <person name="Gohl D.M."/>
            <person name="Silverstein K.A.T."/>
            <person name="Koren S."/>
            <person name="Bechman K.B."/>
            <person name="Herman A."/>
            <person name="Abrahante J.E."/>
            <person name="Garbe J."/>
        </authorList>
    </citation>
    <scope>NUCLEOTIDE SEQUENCE</scope>
    <source>
        <strain evidence="2">Duluth1</strain>
        <tissue evidence="2">Whole animal</tissue>
    </source>
</reference>
<dbReference type="AlphaFoldDB" id="A0A9D3YTT0"/>
<dbReference type="EMBL" id="JAIWYP010000015">
    <property type="protein sequence ID" value="KAH3705323.1"/>
    <property type="molecule type" value="Genomic_DNA"/>
</dbReference>
<accession>A0A9D3YTT0</accession>
<feature type="compositionally biased region" description="Acidic residues" evidence="1">
    <location>
        <begin position="55"/>
        <end position="69"/>
    </location>
</feature>
<gene>
    <name evidence="2" type="ORF">DPMN_080392</name>
</gene>